<proteinExistence type="predicted"/>
<dbReference type="SUPFAM" id="SSF49313">
    <property type="entry name" value="Cadherin-like"/>
    <property type="match status" value="1"/>
</dbReference>
<dbReference type="PANTHER" id="PTHR24028">
    <property type="entry name" value="CADHERIN-87A"/>
    <property type="match status" value="1"/>
</dbReference>
<dbReference type="EMBL" id="GEBQ01021933">
    <property type="protein sequence ID" value="JAT18044.1"/>
    <property type="molecule type" value="Transcribed_RNA"/>
</dbReference>
<dbReference type="AlphaFoldDB" id="A0A1B6L3D6"/>
<dbReference type="GO" id="GO:0005886">
    <property type="term" value="C:plasma membrane"/>
    <property type="evidence" value="ECO:0007669"/>
    <property type="project" value="TreeGrafter"/>
</dbReference>
<dbReference type="Gene3D" id="2.60.40.60">
    <property type="entry name" value="Cadherins"/>
    <property type="match status" value="1"/>
</dbReference>
<feature type="non-terminal residue" evidence="2">
    <location>
        <position position="1"/>
    </location>
</feature>
<dbReference type="GO" id="GO:0005509">
    <property type="term" value="F:calcium ion binding"/>
    <property type="evidence" value="ECO:0007669"/>
    <property type="project" value="InterPro"/>
</dbReference>
<accession>A0A1B6L3D6</accession>
<keyword evidence="1" id="KW-0325">Glycoprotein</keyword>
<dbReference type="CDD" id="cd11304">
    <property type="entry name" value="Cadherin_repeat"/>
    <property type="match status" value="1"/>
</dbReference>
<feature type="non-terminal residue" evidence="2">
    <location>
        <position position="100"/>
    </location>
</feature>
<organism evidence="2">
    <name type="scientific">Graphocephala atropunctata</name>
    <dbReference type="NCBI Taxonomy" id="36148"/>
    <lineage>
        <taxon>Eukaryota</taxon>
        <taxon>Metazoa</taxon>
        <taxon>Ecdysozoa</taxon>
        <taxon>Arthropoda</taxon>
        <taxon>Hexapoda</taxon>
        <taxon>Insecta</taxon>
        <taxon>Pterygota</taxon>
        <taxon>Neoptera</taxon>
        <taxon>Paraneoptera</taxon>
        <taxon>Hemiptera</taxon>
        <taxon>Auchenorrhyncha</taxon>
        <taxon>Membracoidea</taxon>
        <taxon>Cicadellidae</taxon>
        <taxon>Cicadellinae</taxon>
        <taxon>Cicadellini</taxon>
        <taxon>Graphocephala</taxon>
    </lineage>
</organism>
<dbReference type="InterPro" id="IPR015919">
    <property type="entry name" value="Cadherin-like_sf"/>
</dbReference>
<protein>
    <recommendedName>
        <fullName evidence="3">Cadherin domain-containing protein</fullName>
    </recommendedName>
</protein>
<sequence length="100" mass="10891">LPTSAESYIIIITAYDGGITPCSTEVSLTVRVLEDSVPKFDRLLYTVTVPENLPPHSLLPLRVFAEAPFSHPVVYSIPDIANSVFSVDVTAGALFTEERL</sequence>
<evidence type="ECO:0000256" key="1">
    <source>
        <dbReference type="ARBA" id="ARBA00023180"/>
    </source>
</evidence>
<dbReference type="PANTHER" id="PTHR24028:SF328">
    <property type="entry name" value="CADHERIN-3"/>
    <property type="match status" value="1"/>
</dbReference>
<gene>
    <name evidence="2" type="ORF">g.3519</name>
</gene>
<reference evidence="2" key="1">
    <citation type="submission" date="2015-11" db="EMBL/GenBank/DDBJ databases">
        <title>De novo transcriptome assembly of four potential Pierce s Disease insect vectors from Arizona vineyards.</title>
        <authorList>
            <person name="Tassone E.E."/>
        </authorList>
    </citation>
    <scope>NUCLEOTIDE SEQUENCE</scope>
</reference>
<evidence type="ECO:0008006" key="3">
    <source>
        <dbReference type="Google" id="ProtNLM"/>
    </source>
</evidence>
<evidence type="ECO:0000313" key="2">
    <source>
        <dbReference type="EMBL" id="JAT18044.1"/>
    </source>
</evidence>
<dbReference type="InterPro" id="IPR050174">
    <property type="entry name" value="Protocadherin/Cadherin-CA"/>
</dbReference>
<dbReference type="GO" id="GO:0007155">
    <property type="term" value="P:cell adhesion"/>
    <property type="evidence" value="ECO:0007669"/>
    <property type="project" value="TreeGrafter"/>
</dbReference>
<name>A0A1B6L3D6_9HEMI</name>